<sequence>DWEIPRSSLTLGKVLGKGQFGEVRLGKLKKRAVTQTVAVKTLKESAGEKDKSDLSGELDIMVTVGRHDNIISLVGACTVEGSLTLVVEFAPNGCLKDWLRNNRPKELNQTDIPSSGIQLPMDQLIMFGIDIANGMSYLAAMQCVHRDLAARNVLLGKDLTAKISDFGLSRDIYEESEYVKSTKSQLPIRWIAYESLFYRVYTTQSDVYKPSVLDFPGKQPYGRMTGKELMKLLPAGYRLDKPALCPEDVYVYSTMLSCWQTLAENRPTFPELKATLDRIIQ</sequence>
<keyword evidence="17" id="KW-0325">Glycoprotein</keyword>
<comment type="function">
    <text evidence="20">Receptor for basic fibroblast growth factor.</text>
</comment>
<gene>
    <name evidence="26" type="ORF">BRAFLDRAFT_176157</name>
</gene>
<proteinExistence type="predicted"/>
<evidence type="ECO:0000256" key="10">
    <source>
        <dbReference type="ARBA" id="ARBA00022777"/>
    </source>
</evidence>
<dbReference type="SUPFAM" id="SSF56112">
    <property type="entry name" value="Protein kinase-like (PK-like)"/>
    <property type="match status" value="1"/>
</dbReference>
<dbReference type="Gene3D" id="3.30.200.20">
    <property type="entry name" value="Phosphorylase Kinase, domain 1"/>
    <property type="match status" value="1"/>
</dbReference>
<dbReference type="InterPro" id="IPR008266">
    <property type="entry name" value="Tyr_kinase_AS"/>
</dbReference>
<dbReference type="PANTHER" id="PTHR24416:SF617">
    <property type="entry name" value="RET ONCOGENE, ISOFORM A"/>
    <property type="match status" value="1"/>
</dbReference>
<evidence type="ECO:0000256" key="15">
    <source>
        <dbReference type="ARBA" id="ARBA00023157"/>
    </source>
</evidence>
<evidence type="ECO:0000256" key="4">
    <source>
        <dbReference type="ARBA" id="ARBA00022553"/>
    </source>
</evidence>
<evidence type="ECO:0000256" key="12">
    <source>
        <dbReference type="ARBA" id="ARBA00022989"/>
    </source>
</evidence>
<dbReference type="PROSITE" id="PS50011">
    <property type="entry name" value="PROTEIN_KINASE_DOM"/>
    <property type="match status" value="1"/>
</dbReference>
<dbReference type="CDD" id="cd00192">
    <property type="entry name" value="PTKc"/>
    <property type="match status" value="1"/>
</dbReference>
<feature type="active site" description="Proton acceptor" evidence="21">
    <location>
        <position position="147"/>
    </location>
</feature>
<dbReference type="InterPro" id="IPR050122">
    <property type="entry name" value="RTK"/>
</dbReference>
<evidence type="ECO:0000256" key="24">
    <source>
        <dbReference type="PROSITE-ProRule" id="PRU10141"/>
    </source>
</evidence>
<feature type="binding site" evidence="22 24">
    <location>
        <position position="40"/>
    </location>
    <ligand>
        <name>ATP</name>
        <dbReference type="ChEBI" id="CHEBI:30616"/>
    </ligand>
</feature>
<keyword evidence="5" id="KW-0808">Transferase</keyword>
<dbReference type="InterPro" id="IPR001245">
    <property type="entry name" value="Ser-Thr/Tyr_kinase_cat_dom"/>
</dbReference>
<dbReference type="eggNOG" id="KOG0200">
    <property type="taxonomic scope" value="Eukaryota"/>
</dbReference>
<dbReference type="InterPro" id="IPR000719">
    <property type="entry name" value="Prot_kinase_dom"/>
</dbReference>
<dbReference type="InterPro" id="IPR011009">
    <property type="entry name" value="Kinase-like_dom_sf"/>
</dbReference>
<dbReference type="PRINTS" id="PR00109">
    <property type="entry name" value="TYRKINASE"/>
</dbReference>
<feature type="binding site" evidence="22">
    <location>
        <position position="151"/>
    </location>
    <ligand>
        <name>ATP</name>
        <dbReference type="ChEBI" id="CHEBI:30616"/>
    </ligand>
</feature>
<keyword evidence="23" id="KW-0479">Metal-binding</keyword>
<evidence type="ECO:0000256" key="9">
    <source>
        <dbReference type="ARBA" id="ARBA00022741"/>
    </source>
</evidence>
<dbReference type="GO" id="GO:0048468">
    <property type="term" value="P:cell development"/>
    <property type="evidence" value="ECO:0007669"/>
    <property type="project" value="UniProtKB-ARBA"/>
</dbReference>
<accession>C3YME7</accession>
<evidence type="ECO:0000256" key="21">
    <source>
        <dbReference type="PIRSR" id="PIRSR000615-1"/>
    </source>
</evidence>
<keyword evidence="14" id="KW-0829">Tyrosine-protein kinase</keyword>
<evidence type="ECO:0000256" key="13">
    <source>
        <dbReference type="ARBA" id="ARBA00023136"/>
    </source>
</evidence>
<dbReference type="PIRSF" id="PIRSF000615">
    <property type="entry name" value="TyrPK_CSF1-R"/>
    <property type="match status" value="1"/>
</dbReference>
<keyword evidence="10" id="KW-0418">Kinase</keyword>
<keyword evidence="16" id="KW-0675">Receptor</keyword>
<evidence type="ECO:0000256" key="8">
    <source>
        <dbReference type="ARBA" id="ARBA00022737"/>
    </source>
</evidence>
<feature type="non-terminal residue" evidence="26">
    <location>
        <position position="281"/>
    </location>
</feature>
<keyword evidence="23" id="KW-0460">Magnesium</keyword>
<evidence type="ECO:0000256" key="1">
    <source>
        <dbReference type="ARBA" id="ARBA00004308"/>
    </source>
</evidence>
<keyword evidence="9 22" id="KW-0547">Nucleotide-binding</keyword>
<organism>
    <name type="scientific">Branchiostoma floridae</name>
    <name type="common">Florida lancelet</name>
    <name type="synonym">Amphioxus</name>
    <dbReference type="NCBI Taxonomy" id="7739"/>
    <lineage>
        <taxon>Eukaryota</taxon>
        <taxon>Metazoa</taxon>
        <taxon>Chordata</taxon>
        <taxon>Cephalochordata</taxon>
        <taxon>Leptocardii</taxon>
        <taxon>Amphioxiformes</taxon>
        <taxon>Branchiostomatidae</taxon>
        <taxon>Branchiostoma</taxon>
    </lineage>
</organism>
<evidence type="ECO:0000256" key="14">
    <source>
        <dbReference type="ARBA" id="ARBA00023137"/>
    </source>
</evidence>
<evidence type="ECO:0000256" key="18">
    <source>
        <dbReference type="ARBA" id="ARBA00023319"/>
    </source>
</evidence>
<evidence type="ECO:0000256" key="20">
    <source>
        <dbReference type="ARBA" id="ARBA00056965"/>
    </source>
</evidence>
<evidence type="ECO:0000256" key="7">
    <source>
        <dbReference type="ARBA" id="ARBA00022729"/>
    </source>
</evidence>
<evidence type="ECO:0000256" key="23">
    <source>
        <dbReference type="PIRSR" id="PIRSR000615-3"/>
    </source>
</evidence>
<dbReference type="PROSITE" id="PS00109">
    <property type="entry name" value="PROTEIN_KINASE_TYR"/>
    <property type="match status" value="1"/>
</dbReference>
<evidence type="ECO:0000256" key="6">
    <source>
        <dbReference type="ARBA" id="ARBA00022692"/>
    </source>
</evidence>
<dbReference type="GO" id="GO:0004714">
    <property type="term" value="F:transmembrane receptor protein tyrosine kinase activity"/>
    <property type="evidence" value="ECO:0007669"/>
    <property type="project" value="UniProtKB-EC"/>
</dbReference>
<evidence type="ECO:0000256" key="5">
    <source>
        <dbReference type="ARBA" id="ARBA00022679"/>
    </source>
</evidence>
<evidence type="ECO:0000256" key="3">
    <source>
        <dbReference type="ARBA" id="ARBA00011902"/>
    </source>
</evidence>
<evidence type="ECO:0000313" key="26">
    <source>
        <dbReference type="EMBL" id="EEN58741.1"/>
    </source>
</evidence>
<dbReference type="PROSITE" id="PS00107">
    <property type="entry name" value="PROTEIN_KINASE_ATP"/>
    <property type="match status" value="1"/>
</dbReference>
<feature type="domain" description="Protein kinase" evidence="25">
    <location>
        <begin position="9"/>
        <end position="280"/>
    </location>
</feature>
<evidence type="ECO:0000256" key="22">
    <source>
        <dbReference type="PIRSR" id="PIRSR000615-2"/>
    </source>
</evidence>
<dbReference type="Gene3D" id="1.10.510.10">
    <property type="entry name" value="Transferase(Phosphotransferase) domain 1"/>
    <property type="match status" value="1"/>
</dbReference>
<dbReference type="STRING" id="7739.C3YME7"/>
<dbReference type="GO" id="GO:0016020">
    <property type="term" value="C:membrane"/>
    <property type="evidence" value="ECO:0007669"/>
    <property type="project" value="UniProtKB-SubCell"/>
</dbReference>
<dbReference type="InterPro" id="IPR017441">
    <property type="entry name" value="Protein_kinase_ATP_BS"/>
</dbReference>
<reference evidence="26" key="1">
    <citation type="journal article" date="2008" name="Nature">
        <title>The amphioxus genome and the evolution of the chordate karyotype.</title>
        <authorList>
            <consortium name="US DOE Joint Genome Institute (JGI-PGF)"/>
            <person name="Putnam N.H."/>
            <person name="Butts T."/>
            <person name="Ferrier D.E.K."/>
            <person name="Furlong R.F."/>
            <person name="Hellsten U."/>
            <person name="Kawashima T."/>
            <person name="Robinson-Rechavi M."/>
            <person name="Shoguchi E."/>
            <person name="Terry A."/>
            <person name="Yu J.-K."/>
            <person name="Benito-Gutierrez E.L."/>
            <person name="Dubchak I."/>
            <person name="Garcia-Fernandez J."/>
            <person name="Gibson-Brown J.J."/>
            <person name="Grigoriev I.V."/>
            <person name="Horton A.C."/>
            <person name="de Jong P.J."/>
            <person name="Jurka J."/>
            <person name="Kapitonov V.V."/>
            <person name="Kohara Y."/>
            <person name="Kuroki Y."/>
            <person name="Lindquist E."/>
            <person name="Lucas S."/>
            <person name="Osoegawa K."/>
            <person name="Pennacchio L.A."/>
            <person name="Salamov A.A."/>
            <person name="Satou Y."/>
            <person name="Sauka-Spengler T."/>
            <person name="Schmutz J."/>
            <person name="Shin-I T."/>
            <person name="Toyoda A."/>
            <person name="Bronner-Fraser M."/>
            <person name="Fujiyama A."/>
            <person name="Holland L.Z."/>
            <person name="Holland P.W.H."/>
            <person name="Satoh N."/>
            <person name="Rokhsar D.S."/>
        </authorList>
    </citation>
    <scope>NUCLEOTIDE SEQUENCE [LARGE SCALE GENOMIC DNA]</scope>
    <source>
        <strain evidence="26">S238N-H82</strain>
        <tissue evidence="26">Testes</tissue>
    </source>
</reference>
<dbReference type="GO" id="GO:0046872">
    <property type="term" value="F:metal ion binding"/>
    <property type="evidence" value="ECO:0007669"/>
    <property type="project" value="UniProtKB-KW"/>
</dbReference>
<keyword evidence="8" id="KW-0677">Repeat</keyword>
<dbReference type="InterPro" id="IPR020635">
    <property type="entry name" value="Tyr_kinase_cat_dom"/>
</dbReference>
<dbReference type="Pfam" id="PF07714">
    <property type="entry name" value="PK_Tyr_Ser-Thr"/>
    <property type="match status" value="1"/>
</dbReference>
<dbReference type="SMART" id="SM00219">
    <property type="entry name" value="TyrKc"/>
    <property type="match status" value="1"/>
</dbReference>
<evidence type="ECO:0000256" key="19">
    <source>
        <dbReference type="ARBA" id="ARBA00051243"/>
    </source>
</evidence>
<evidence type="ECO:0000256" key="16">
    <source>
        <dbReference type="ARBA" id="ARBA00023170"/>
    </source>
</evidence>
<evidence type="ECO:0000256" key="17">
    <source>
        <dbReference type="ARBA" id="ARBA00023180"/>
    </source>
</evidence>
<comment type="subcellular location">
    <subcellularLocation>
        <location evidence="1">Endomembrane system</location>
    </subcellularLocation>
    <subcellularLocation>
        <location evidence="2">Membrane</location>
        <topology evidence="2">Single-pass type I membrane protein</topology>
    </subcellularLocation>
</comment>
<feature type="binding site" evidence="23">
    <location>
        <position position="165"/>
    </location>
    <ligand>
        <name>Mg(2+)</name>
        <dbReference type="ChEBI" id="CHEBI:18420"/>
    </ligand>
</feature>
<keyword evidence="6" id="KW-0812">Transmembrane</keyword>
<name>C3YME7_BRAFL</name>
<dbReference type="EMBL" id="GG666529">
    <property type="protein sequence ID" value="EEN58741.1"/>
    <property type="molecule type" value="Genomic_DNA"/>
</dbReference>
<feature type="binding site" evidence="23">
    <location>
        <position position="152"/>
    </location>
    <ligand>
        <name>Mg(2+)</name>
        <dbReference type="ChEBI" id="CHEBI:18420"/>
    </ligand>
</feature>
<keyword evidence="13" id="KW-0472">Membrane</keyword>
<evidence type="ECO:0000256" key="11">
    <source>
        <dbReference type="ARBA" id="ARBA00022840"/>
    </source>
</evidence>
<feature type="non-terminal residue" evidence="26">
    <location>
        <position position="1"/>
    </location>
</feature>
<dbReference type="GO" id="GO:0030182">
    <property type="term" value="P:neuron differentiation"/>
    <property type="evidence" value="ECO:0007669"/>
    <property type="project" value="UniProtKB-ARBA"/>
</dbReference>
<feature type="binding site" evidence="22">
    <location>
        <begin position="16"/>
        <end position="23"/>
    </location>
    <ligand>
        <name>ATP</name>
        <dbReference type="ChEBI" id="CHEBI:30616"/>
    </ligand>
</feature>
<dbReference type="GO" id="GO:0050793">
    <property type="term" value="P:regulation of developmental process"/>
    <property type="evidence" value="ECO:0007669"/>
    <property type="project" value="UniProtKB-ARBA"/>
</dbReference>
<dbReference type="GO" id="GO:0005524">
    <property type="term" value="F:ATP binding"/>
    <property type="evidence" value="ECO:0007669"/>
    <property type="project" value="UniProtKB-UniRule"/>
</dbReference>
<dbReference type="InParanoid" id="C3YME7"/>
<keyword evidence="12" id="KW-1133">Transmembrane helix</keyword>
<evidence type="ECO:0000256" key="2">
    <source>
        <dbReference type="ARBA" id="ARBA00004479"/>
    </source>
</evidence>
<dbReference type="AlphaFoldDB" id="C3YME7"/>
<dbReference type="GO" id="GO:0012505">
    <property type="term" value="C:endomembrane system"/>
    <property type="evidence" value="ECO:0007669"/>
    <property type="project" value="UniProtKB-SubCell"/>
</dbReference>
<keyword evidence="7" id="KW-0732">Signal</keyword>
<dbReference type="EC" id="2.7.10.1" evidence="3"/>
<keyword evidence="15" id="KW-1015">Disulfide bond</keyword>
<keyword evidence="18" id="KW-0393">Immunoglobulin domain</keyword>
<evidence type="ECO:0000259" key="25">
    <source>
        <dbReference type="PROSITE" id="PS50011"/>
    </source>
</evidence>
<comment type="catalytic activity">
    <reaction evidence="19">
        <text>L-tyrosyl-[protein] + ATP = O-phospho-L-tyrosyl-[protein] + ADP + H(+)</text>
        <dbReference type="Rhea" id="RHEA:10596"/>
        <dbReference type="Rhea" id="RHEA-COMP:10136"/>
        <dbReference type="Rhea" id="RHEA-COMP:20101"/>
        <dbReference type="ChEBI" id="CHEBI:15378"/>
        <dbReference type="ChEBI" id="CHEBI:30616"/>
        <dbReference type="ChEBI" id="CHEBI:46858"/>
        <dbReference type="ChEBI" id="CHEBI:61978"/>
        <dbReference type="ChEBI" id="CHEBI:456216"/>
        <dbReference type="EC" id="2.7.10.1"/>
    </reaction>
</comment>
<protein>
    <recommendedName>
        <fullName evidence="3">receptor protein-tyrosine kinase</fullName>
        <ecNumber evidence="3">2.7.10.1</ecNumber>
    </recommendedName>
</protein>
<keyword evidence="4" id="KW-0597">Phosphoprotein</keyword>
<dbReference type="FunFam" id="3.30.200.20:FF:000593">
    <property type="entry name" value="Predicted protein"/>
    <property type="match status" value="1"/>
</dbReference>
<keyword evidence="11 22" id="KW-0067">ATP-binding</keyword>
<dbReference type="FunFam" id="1.10.510.10:FF:001512">
    <property type="entry name" value="Receptor tyrosine-protein kinase erbB-2"/>
    <property type="match status" value="1"/>
</dbReference>
<dbReference type="PANTHER" id="PTHR24416">
    <property type="entry name" value="TYROSINE-PROTEIN KINASE RECEPTOR"/>
    <property type="match status" value="1"/>
</dbReference>